<protein>
    <submittedName>
        <fullName evidence="1">Uncharacterized protein</fullName>
    </submittedName>
</protein>
<dbReference type="KEGG" id="ssl:SS1G_12736"/>
<gene>
    <name evidence="1" type="ORF">SS1G_12736</name>
</gene>
<proteinExistence type="predicted"/>
<dbReference type="Proteomes" id="UP000001312">
    <property type="component" value="Unassembled WGS sequence"/>
</dbReference>
<sequence>MHFNTCVECCTVICTYCHKQHENKTCAEHEDETSGNCEETLQSMKKLGIKSCPKLWSTSLLGVPANVYGFRFML</sequence>
<evidence type="ECO:0000313" key="2">
    <source>
        <dbReference type="Proteomes" id="UP000001312"/>
    </source>
</evidence>
<name>A7F561_SCLS1</name>
<organism evidence="1 2">
    <name type="scientific">Sclerotinia sclerotiorum (strain ATCC 18683 / 1980 / Ss-1)</name>
    <name type="common">White mold</name>
    <name type="synonym">Whetzelinia sclerotiorum</name>
    <dbReference type="NCBI Taxonomy" id="665079"/>
    <lineage>
        <taxon>Eukaryota</taxon>
        <taxon>Fungi</taxon>
        <taxon>Dikarya</taxon>
        <taxon>Ascomycota</taxon>
        <taxon>Pezizomycotina</taxon>
        <taxon>Leotiomycetes</taxon>
        <taxon>Helotiales</taxon>
        <taxon>Sclerotiniaceae</taxon>
        <taxon>Sclerotinia</taxon>
    </lineage>
</organism>
<dbReference type="RefSeq" id="XP_001586161.1">
    <property type="nucleotide sequence ID" value="XM_001586111.1"/>
</dbReference>
<accession>A7F561</accession>
<dbReference type="EMBL" id="CH476642">
    <property type="protein sequence ID" value="EDN97882.1"/>
    <property type="molecule type" value="Genomic_DNA"/>
</dbReference>
<dbReference type="AlphaFoldDB" id="A7F561"/>
<dbReference type="GeneID" id="5482306"/>
<keyword evidence="2" id="KW-1185">Reference proteome</keyword>
<evidence type="ECO:0000313" key="1">
    <source>
        <dbReference type="EMBL" id="EDN97882.1"/>
    </source>
</evidence>
<reference evidence="2" key="1">
    <citation type="journal article" date="2011" name="PLoS Genet.">
        <title>Genomic analysis of the necrotrophic fungal pathogens Sclerotinia sclerotiorum and Botrytis cinerea.</title>
        <authorList>
            <person name="Amselem J."/>
            <person name="Cuomo C.A."/>
            <person name="van Kan J.A."/>
            <person name="Viaud M."/>
            <person name="Benito E.P."/>
            <person name="Couloux A."/>
            <person name="Coutinho P.M."/>
            <person name="de Vries R.P."/>
            <person name="Dyer P.S."/>
            <person name="Fillinger S."/>
            <person name="Fournier E."/>
            <person name="Gout L."/>
            <person name="Hahn M."/>
            <person name="Kohn L."/>
            <person name="Lapalu N."/>
            <person name="Plummer K.M."/>
            <person name="Pradier J.M."/>
            <person name="Quevillon E."/>
            <person name="Sharon A."/>
            <person name="Simon A."/>
            <person name="ten Have A."/>
            <person name="Tudzynski B."/>
            <person name="Tudzynski P."/>
            <person name="Wincker P."/>
            <person name="Andrew M."/>
            <person name="Anthouard V."/>
            <person name="Beever R.E."/>
            <person name="Beffa R."/>
            <person name="Benoit I."/>
            <person name="Bouzid O."/>
            <person name="Brault B."/>
            <person name="Chen Z."/>
            <person name="Choquer M."/>
            <person name="Collemare J."/>
            <person name="Cotton P."/>
            <person name="Danchin E.G."/>
            <person name="Da Silva C."/>
            <person name="Gautier A."/>
            <person name="Giraud C."/>
            <person name="Giraud T."/>
            <person name="Gonzalez C."/>
            <person name="Grossetete S."/>
            <person name="Guldener U."/>
            <person name="Henrissat B."/>
            <person name="Howlett B.J."/>
            <person name="Kodira C."/>
            <person name="Kretschmer M."/>
            <person name="Lappartient A."/>
            <person name="Leroch M."/>
            <person name="Levis C."/>
            <person name="Mauceli E."/>
            <person name="Neuveglise C."/>
            <person name="Oeser B."/>
            <person name="Pearson M."/>
            <person name="Poulain J."/>
            <person name="Poussereau N."/>
            <person name="Quesneville H."/>
            <person name="Rascle C."/>
            <person name="Schumacher J."/>
            <person name="Segurens B."/>
            <person name="Sexton A."/>
            <person name="Silva E."/>
            <person name="Sirven C."/>
            <person name="Soanes D.M."/>
            <person name="Talbot N.J."/>
            <person name="Templeton M."/>
            <person name="Yandava C."/>
            <person name="Yarden O."/>
            <person name="Zeng Q."/>
            <person name="Rollins J.A."/>
            <person name="Lebrun M.H."/>
            <person name="Dickman M."/>
        </authorList>
    </citation>
    <scope>NUCLEOTIDE SEQUENCE [LARGE SCALE GENOMIC DNA]</scope>
    <source>
        <strain evidence="2">ATCC 18683 / 1980 / Ss-1</strain>
    </source>
</reference>
<dbReference type="STRING" id="665079.A7F561"/>
<dbReference type="InParanoid" id="A7F561"/>